<dbReference type="EMBL" id="CP012621">
    <property type="protein sequence ID" value="ATG74340.1"/>
    <property type="molecule type" value="Genomic_DNA"/>
</dbReference>
<dbReference type="KEGG" id="zdf:AN401_11135"/>
<evidence type="ECO:0000313" key="1">
    <source>
        <dbReference type="EMBL" id="ATG74340.1"/>
    </source>
</evidence>
<accession>A0A291HQH6</accession>
<protein>
    <submittedName>
        <fullName evidence="2">Uncharacterized protein</fullName>
    </submittedName>
</protein>
<organism evidence="2 3">
    <name type="scientific">Zobellella denitrificans</name>
    <dbReference type="NCBI Taxonomy" id="347534"/>
    <lineage>
        <taxon>Bacteria</taxon>
        <taxon>Pseudomonadati</taxon>
        <taxon>Pseudomonadota</taxon>
        <taxon>Gammaproteobacteria</taxon>
        <taxon>Aeromonadales</taxon>
        <taxon>Aeromonadaceae</taxon>
        <taxon>Zobellella</taxon>
    </lineage>
</organism>
<dbReference type="EMBL" id="CP012621">
    <property type="protein sequence ID" value="ATG74417.1"/>
    <property type="molecule type" value="Genomic_DNA"/>
</dbReference>
<evidence type="ECO:0000313" key="3">
    <source>
        <dbReference type="Proteomes" id="UP000217763"/>
    </source>
</evidence>
<gene>
    <name evidence="1" type="ORF">AN401_11135</name>
    <name evidence="2" type="ORF">AN401_11600</name>
</gene>
<dbReference type="RefSeq" id="WP_096779421.1">
    <property type="nucleotide sequence ID" value="NZ_CP012621.1"/>
</dbReference>
<name>A0A291HQH6_9GAMM</name>
<reference evidence="3" key="2">
    <citation type="submission" date="2015-09" db="EMBL/GenBank/DDBJ databases">
        <authorList>
            <person name="Shao Z."/>
            <person name="Wang L."/>
        </authorList>
    </citation>
    <scope>NUCLEOTIDE SEQUENCE [LARGE SCALE GENOMIC DNA]</scope>
    <source>
        <strain evidence="3">F13-1</strain>
    </source>
</reference>
<reference evidence="2" key="1">
    <citation type="submission" date="2015-09" db="EMBL/GenBank/DDBJ databases">
        <authorList>
            <person name="Jackson K.R."/>
            <person name="Lunt B.L."/>
            <person name="Fisher J.N.B."/>
            <person name="Gardner A.V."/>
            <person name="Bailey M.E."/>
            <person name="Deus L.M."/>
            <person name="Earl A.S."/>
            <person name="Gibby P.D."/>
            <person name="Hartmann K.A."/>
            <person name="Liu J.E."/>
            <person name="Manci A.M."/>
            <person name="Nielsen D.A."/>
            <person name="Solomon M.B."/>
            <person name="Breakwell D.P."/>
            <person name="Burnett S.H."/>
            <person name="Grose J.H."/>
        </authorList>
    </citation>
    <scope>NUCLEOTIDE SEQUENCE [LARGE SCALE GENOMIC DNA]</scope>
    <source>
        <strain evidence="2">F13-1</strain>
    </source>
</reference>
<sequence>MNELFQARVTEGDIADQLTQAETRIDLNGTDYPDATYEEGVLDALKWIAGLAPAPLGTEED</sequence>
<dbReference type="AlphaFoldDB" id="A0A291HQH6"/>
<dbReference type="Proteomes" id="UP000217763">
    <property type="component" value="Chromosome"/>
</dbReference>
<keyword evidence="3" id="KW-1185">Reference proteome</keyword>
<proteinExistence type="predicted"/>
<dbReference type="KEGG" id="zdf:AN401_11600"/>
<evidence type="ECO:0000313" key="2">
    <source>
        <dbReference type="EMBL" id="ATG74417.1"/>
    </source>
</evidence>